<reference evidence="1" key="1">
    <citation type="journal article" date="2021" name="Proc. Natl. Acad. Sci. U.S.A.">
        <title>A Catalog of Tens of Thousands of Viruses from Human Metagenomes Reveals Hidden Associations with Chronic Diseases.</title>
        <authorList>
            <person name="Tisza M.J."/>
            <person name="Buck C.B."/>
        </authorList>
    </citation>
    <scope>NUCLEOTIDE SEQUENCE</scope>
    <source>
        <strain evidence="1">CtaNW81</strain>
    </source>
</reference>
<proteinExistence type="predicted"/>
<protein>
    <submittedName>
        <fullName evidence="1">Uncharacterized protein</fullName>
    </submittedName>
</protein>
<organism evidence="1">
    <name type="scientific">Podoviridae sp. ctaNW81</name>
    <dbReference type="NCBI Taxonomy" id="2826562"/>
    <lineage>
        <taxon>Viruses</taxon>
        <taxon>Duplodnaviria</taxon>
        <taxon>Heunggongvirae</taxon>
        <taxon>Uroviricota</taxon>
        <taxon>Caudoviricetes</taxon>
    </lineage>
</organism>
<name>A0A8S5M5L9_9CAUD</name>
<accession>A0A8S5M5L9</accession>
<sequence length="61" mass="6924">MYFQNGGIWYMLSAQELTPVYNNNAWKSEGWRTVHITGGENSAMSAIISWFYANATMIGKD</sequence>
<dbReference type="EMBL" id="BK014826">
    <property type="protein sequence ID" value="DAD77500.1"/>
    <property type="molecule type" value="Genomic_DNA"/>
</dbReference>
<evidence type="ECO:0000313" key="1">
    <source>
        <dbReference type="EMBL" id="DAD77500.1"/>
    </source>
</evidence>